<dbReference type="EMBL" id="CCYD01001583">
    <property type="protein sequence ID" value="CEG45505.1"/>
    <property type="molecule type" value="Genomic_DNA"/>
</dbReference>
<dbReference type="AlphaFoldDB" id="A0A0P1AXU1"/>
<reference evidence="2" key="1">
    <citation type="submission" date="2014-09" db="EMBL/GenBank/DDBJ databases">
        <authorList>
            <person name="Sharma Rahul"/>
            <person name="Thines Marco"/>
        </authorList>
    </citation>
    <scope>NUCLEOTIDE SEQUENCE [LARGE SCALE GENOMIC DNA]</scope>
</reference>
<evidence type="ECO:0000313" key="1">
    <source>
        <dbReference type="EMBL" id="CEG45505.1"/>
    </source>
</evidence>
<proteinExistence type="predicted"/>
<accession>A0A0P1AXU1</accession>
<protein>
    <submittedName>
        <fullName evidence="1">Uncharacterized protein</fullName>
    </submittedName>
</protein>
<keyword evidence="2" id="KW-1185">Reference proteome</keyword>
<evidence type="ECO:0000313" key="2">
    <source>
        <dbReference type="Proteomes" id="UP000054928"/>
    </source>
</evidence>
<dbReference type="Proteomes" id="UP000054928">
    <property type="component" value="Unassembled WGS sequence"/>
</dbReference>
<organism evidence="1 2">
    <name type="scientific">Plasmopara halstedii</name>
    <name type="common">Downy mildew of sunflower</name>
    <dbReference type="NCBI Taxonomy" id="4781"/>
    <lineage>
        <taxon>Eukaryota</taxon>
        <taxon>Sar</taxon>
        <taxon>Stramenopiles</taxon>
        <taxon>Oomycota</taxon>
        <taxon>Peronosporomycetes</taxon>
        <taxon>Peronosporales</taxon>
        <taxon>Peronosporaceae</taxon>
        <taxon>Plasmopara</taxon>
    </lineage>
</organism>
<dbReference type="GeneID" id="36396851"/>
<sequence length="76" mass="8343">MIIIITSGLSPTILPTVTSEKKTQTRAADLKDFSFRLFIVCACLAWSNLRWLPSVLLLMLVWGVLGGVPAPRIQAC</sequence>
<dbReference type="RefSeq" id="XP_024581874.1">
    <property type="nucleotide sequence ID" value="XM_024716258.1"/>
</dbReference>
<name>A0A0P1AXU1_PLAHL</name>